<organism evidence="1">
    <name type="scientific">uncultured Pseudonocardia sp</name>
    <dbReference type="NCBI Taxonomy" id="211455"/>
    <lineage>
        <taxon>Bacteria</taxon>
        <taxon>Bacillati</taxon>
        <taxon>Actinomycetota</taxon>
        <taxon>Actinomycetes</taxon>
        <taxon>Pseudonocardiales</taxon>
        <taxon>Pseudonocardiaceae</taxon>
        <taxon>Pseudonocardia</taxon>
        <taxon>environmental samples</taxon>
    </lineage>
</organism>
<accession>A0A6J4P0F1</accession>
<dbReference type="InterPro" id="IPR036688">
    <property type="entry name" value="MoeA_C_domain_IV_sf"/>
</dbReference>
<sequence>GAQAALALADAVLRIDAGCPGFGAGEIVPVLPLDGPGWSGAGRERGGHRAAG</sequence>
<dbReference type="GO" id="GO:0032324">
    <property type="term" value="P:molybdopterin cofactor biosynthetic process"/>
    <property type="evidence" value="ECO:0007669"/>
    <property type="project" value="InterPro"/>
</dbReference>
<evidence type="ECO:0000313" key="1">
    <source>
        <dbReference type="EMBL" id="CAA9396937.1"/>
    </source>
</evidence>
<dbReference type="AlphaFoldDB" id="A0A6J4P0F1"/>
<reference evidence="1" key="1">
    <citation type="submission" date="2020-02" db="EMBL/GenBank/DDBJ databases">
        <authorList>
            <person name="Meier V. D."/>
        </authorList>
    </citation>
    <scope>NUCLEOTIDE SEQUENCE</scope>
    <source>
        <strain evidence="1">AVDCRST_MAG66</strain>
    </source>
</reference>
<proteinExistence type="predicted"/>
<name>A0A6J4P0F1_9PSEU</name>
<dbReference type="SUPFAM" id="SSF63867">
    <property type="entry name" value="MoeA C-terminal domain-like"/>
    <property type="match status" value="1"/>
</dbReference>
<protein>
    <submittedName>
        <fullName evidence="1">Uncharacterized protein</fullName>
    </submittedName>
</protein>
<gene>
    <name evidence="1" type="ORF">AVDCRST_MAG66-1221</name>
</gene>
<dbReference type="EMBL" id="CADCUS010000179">
    <property type="protein sequence ID" value="CAA9396937.1"/>
    <property type="molecule type" value="Genomic_DNA"/>
</dbReference>
<feature type="non-terminal residue" evidence="1">
    <location>
        <position position="1"/>
    </location>
</feature>